<dbReference type="OrthoDB" id="1416612at2"/>
<proteinExistence type="predicted"/>
<protein>
    <recommendedName>
        <fullName evidence="3">Porin</fullName>
    </recommendedName>
</protein>
<reference evidence="1 2" key="1">
    <citation type="submission" date="2019-05" db="EMBL/GenBank/DDBJ databases">
        <title>Tamlana fucoidanivorans sp. nov., isolated from the surface of algae collected from Fujian province in China.</title>
        <authorList>
            <person name="Li J."/>
        </authorList>
    </citation>
    <scope>NUCLEOTIDE SEQUENCE [LARGE SCALE GENOMIC DNA]</scope>
    <source>
        <strain evidence="1 2">CW2-9</strain>
    </source>
</reference>
<comment type="caution">
    <text evidence="1">The sequence shown here is derived from an EMBL/GenBank/DDBJ whole genome shotgun (WGS) entry which is preliminary data.</text>
</comment>
<keyword evidence="2" id="KW-1185">Reference proteome</keyword>
<dbReference type="Pfam" id="PF16930">
    <property type="entry name" value="Porin_5"/>
    <property type="match status" value="1"/>
</dbReference>
<evidence type="ECO:0008006" key="3">
    <source>
        <dbReference type="Google" id="ProtNLM"/>
    </source>
</evidence>
<dbReference type="AlphaFoldDB" id="A0A5C4SE73"/>
<organism evidence="1 2">
    <name type="scientific">Allotamlana fucoidanivorans</name>
    <dbReference type="NCBI Taxonomy" id="2583814"/>
    <lineage>
        <taxon>Bacteria</taxon>
        <taxon>Pseudomonadati</taxon>
        <taxon>Bacteroidota</taxon>
        <taxon>Flavobacteriia</taxon>
        <taxon>Flavobacteriales</taxon>
        <taxon>Flavobacteriaceae</taxon>
        <taxon>Allotamlana</taxon>
    </lineage>
</organism>
<evidence type="ECO:0000313" key="2">
    <source>
        <dbReference type="Proteomes" id="UP000308713"/>
    </source>
</evidence>
<name>A0A5C4SE73_9FLAO</name>
<evidence type="ECO:0000313" key="1">
    <source>
        <dbReference type="EMBL" id="TNJ41698.1"/>
    </source>
</evidence>
<accession>A0A5C4SE73</accession>
<sequence>MLSKQTLIYVLLTCIIFPLLVNSQESSTNKLKFNADFRFRVEEDWNSKKSDGTFRDNRTRLRYRLRAGFTYKLNHWSDFGSRIRTGLPNKQQDPQITIGDGFGEFNVIPLGFEKLYFQAEQKGYKFWLGKNTFPFYKQHELFWSDNVYPEGLFFKKKVHFDSNVFDKLDINAGHFIVRASGTSLDKDRYFQGLQASTTVLKQKIALFSSLYYFKNMPNIPDGSETFTFDYAIFNLGTTLRISQPHQIFFEVDYYHNFQDYNQNENIDSLFKNQKNGFITAISYGSLKQKKDWKFKATYTYLERYAAVDFLAQNDWARWDYSSFDSPDGRLTNFKGIELVASYLLAKNMKLTLKYYKVEQLVPFGLTKETGDRIRLDLDVKI</sequence>
<dbReference type="Proteomes" id="UP000308713">
    <property type="component" value="Unassembled WGS sequence"/>
</dbReference>
<dbReference type="InterPro" id="IPR032638">
    <property type="entry name" value="Porin_5"/>
</dbReference>
<dbReference type="EMBL" id="VDCS01000017">
    <property type="protein sequence ID" value="TNJ41698.1"/>
    <property type="molecule type" value="Genomic_DNA"/>
</dbReference>
<dbReference type="RefSeq" id="WP_139698685.1">
    <property type="nucleotide sequence ID" value="NZ_CP074074.1"/>
</dbReference>
<gene>
    <name evidence="1" type="ORF">FGF67_15560</name>
</gene>